<comment type="caution">
    <text evidence="2">The sequence shown here is derived from an EMBL/GenBank/DDBJ whole genome shotgun (WGS) entry which is preliminary data.</text>
</comment>
<feature type="signal peptide" evidence="1">
    <location>
        <begin position="1"/>
        <end position="24"/>
    </location>
</feature>
<evidence type="ECO:0000313" key="3">
    <source>
        <dbReference type="Proteomes" id="UP000824037"/>
    </source>
</evidence>
<gene>
    <name evidence="2" type="ORF">H9815_17030</name>
</gene>
<evidence type="ECO:0000313" key="2">
    <source>
        <dbReference type="EMBL" id="HIZ37483.1"/>
    </source>
</evidence>
<keyword evidence="1" id="KW-0732">Signal</keyword>
<protein>
    <recommendedName>
        <fullName evidence="4">DNA modification methylase</fullName>
    </recommendedName>
</protein>
<reference evidence="2" key="1">
    <citation type="journal article" date="2021" name="PeerJ">
        <title>Extensive microbial diversity within the chicken gut microbiome revealed by metagenomics and culture.</title>
        <authorList>
            <person name="Gilroy R."/>
            <person name="Ravi A."/>
            <person name="Getino M."/>
            <person name="Pursley I."/>
            <person name="Horton D.L."/>
            <person name="Alikhan N.F."/>
            <person name="Baker D."/>
            <person name="Gharbi K."/>
            <person name="Hall N."/>
            <person name="Watson M."/>
            <person name="Adriaenssens E.M."/>
            <person name="Foster-Nyarko E."/>
            <person name="Jarju S."/>
            <person name="Secka A."/>
            <person name="Antonio M."/>
            <person name="Oren A."/>
            <person name="Chaudhuri R.R."/>
            <person name="La Ragione R."/>
            <person name="Hildebrand F."/>
            <person name="Pallen M.J."/>
        </authorList>
    </citation>
    <scope>NUCLEOTIDE SEQUENCE</scope>
    <source>
        <strain evidence="2">ChiGjej4B4-7305</strain>
    </source>
</reference>
<reference evidence="2" key="2">
    <citation type="submission" date="2021-04" db="EMBL/GenBank/DDBJ databases">
        <authorList>
            <person name="Gilroy R."/>
        </authorList>
    </citation>
    <scope>NUCLEOTIDE SEQUENCE</scope>
    <source>
        <strain evidence="2">ChiGjej4B4-7305</strain>
    </source>
</reference>
<proteinExistence type="predicted"/>
<organism evidence="2 3">
    <name type="scientific">Candidatus Ruania gallistercoris</name>
    <dbReference type="NCBI Taxonomy" id="2838746"/>
    <lineage>
        <taxon>Bacteria</taxon>
        <taxon>Bacillati</taxon>
        <taxon>Actinomycetota</taxon>
        <taxon>Actinomycetes</taxon>
        <taxon>Micrococcales</taxon>
        <taxon>Ruaniaceae</taxon>
        <taxon>Ruania</taxon>
    </lineage>
</organism>
<evidence type="ECO:0000256" key="1">
    <source>
        <dbReference type="SAM" id="SignalP"/>
    </source>
</evidence>
<dbReference type="EMBL" id="DXBY01000294">
    <property type="protein sequence ID" value="HIZ37483.1"/>
    <property type="molecule type" value="Genomic_DNA"/>
</dbReference>
<evidence type="ECO:0008006" key="4">
    <source>
        <dbReference type="Google" id="ProtNLM"/>
    </source>
</evidence>
<dbReference type="AlphaFoldDB" id="A0A9D2EGT6"/>
<dbReference type="Proteomes" id="UP000824037">
    <property type="component" value="Unassembled WGS sequence"/>
</dbReference>
<accession>A0A9D2EGT6</accession>
<dbReference type="PROSITE" id="PS51257">
    <property type="entry name" value="PROKAR_LIPOPROTEIN"/>
    <property type="match status" value="1"/>
</dbReference>
<sequence>MARSTRRLAAALLLTGATALGVGACSPITTMNSYAPSDGVRGDLGNQLRVENLMILSPAEGAEGNVLGALVNETTSPVDVTLTIDGVSGGQQLNVPAQDTLLLGPEYEAVTIPTVPVPPGAVTAVQVSTPESGSITLDVPVLDGTLPPYEEYVPAAPEE</sequence>
<name>A0A9D2EGT6_9MICO</name>
<feature type="chain" id="PRO_5038571532" description="DNA modification methylase" evidence="1">
    <location>
        <begin position="25"/>
        <end position="159"/>
    </location>
</feature>